<name>A0A6P7ZD76_9AMPH</name>
<dbReference type="InterPro" id="IPR029418">
    <property type="entry name" value="MTBP_C"/>
</dbReference>
<feature type="domain" description="MDN2-binding protein C-terminal" evidence="4">
    <location>
        <begin position="614"/>
        <end position="871"/>
    </location>
</feature>
<dbReference type="Proteomes" id="UP000515156">
    <property type="component" value="Chromosome 1"/>
</dbReference>
<dbReference type="PANTHER" id="PTHR14382:SF1">
    <property type="entry name" value="MDM2-BINDING PROTEIN"/>
    <property type="match status" value="1"/>
</dbReference>
<dbReference type="AlphaFoldDB" id="A0A6P7ZD76"/>
<dbReference type="RefSeq" id="XP_030074446.1">
    <property type="nucleotide sequence ID" value="XM_030218586.1"/>
</dbReference>
<dbReference type="GO" id="GO:0031396">
    <property type="term" value="P:regulation of protein ubiquitination"/>
    <property type="evidence" value="ECO:0007669"/>
    <property type="project" value="InterPro"/>
</dbReference>
<dbReference type="OrthoDB" id="8633268at2759"/>
<dbReference type="Pfam" id="PF14918">
    <property type="entry name" value="MTBP_N"/>
    <property type="match status" value="1"/>
</dbReference>
<evidence type="ECO:0000256" key="1">
    <source>
        <dbReference type="SAM" id="MobiDB-lite"/>
    </source>
</evidence>
<reference evidence="6" key="1">
    <citation type="submission" date="2025-08" db="UniProtKB">
        <authorList>
            <consortium name="RefSeq"/>
        </authorList>
    </citation>
    <scope>IDENTIFICATION</scope>
</reference>
<evidence type="ECO:0000259" key="3">
    <source>
        <dbReference type="Pfam" id="PF14919"/>
    </source>
</evidence>
<dbReference type="FunCoup" id="A0A6P7ZD76">
    <property type="interactions" value="803"/>
</dbReference>
<evidence type="ECO:0000259" key="2">
    <source>
        <dbReference type="Pfam" id="PF14918"/>
    </source>
</evidence>
<keyword evidence="5" id="KW-1185">Reference proteome</keyword>
<evidence type="ECO:0000259" key="4">
    <source>
        <dbReference type="Pfam" id="PF14920"/>
    </source>
</evidence>
<accession>A0A6P7ZD76</accession>
<evidence type="ECO:0000313" key="5">
    <source>
        <dbReference type="Proteomes" id="UP000515156"/>
    </source>
</evidence>
<organism evidence="5 6">
    <name type="scientific">Microcaecilia unicolor</name>
    <dbReference type="NCBI Taxonomy" id="1415580"/>
    <lineage>
        <taxon>Eukaryota</taxon>
        <taxon>Metazoa</taxon>
        <taxon>Chordata</taxon>
        <taxon>Craniata</taxon>
        <taxon>Vertebrata</taxon>
        <taxon>Euteleostomi</taxon>
        <taxon>Amphibia</taxon>
        <taxon>Gymnophiona</taxon>
        <taxon>Siphonopidae</taxon>
        <taxon>Microcaecilia</taxon>
    </lineage>
</organism>
<protein>
    <submittedName>
        <fullName evidence="6">Mdm2-binding protein isoform X1</fullName>
    </submittedName>
</protein>
<dbReference type="GeneID" id="115480109"/>
<dbReference type="GO" id="GO:0000776">
    <property type="term" value="C:kinetochore"/>
    <property type="evidence" value="ECO:0007669"/>
    <property type="project" value="TreeGrafter"/>
</dbReference>
<dbReference type="GO" id="GO:0007089">
    <property type="term" value="P:traversing start control point of mitotic cell cycle"/>
    <property type="evidence" value="ECO:0007669"/>
    <property type="project" value="TreeGrafter"/>
</dbReference>
<dbReference type="KEGG" id="muo:115480109"/>
<dbReference type="InterPro" id="IPR029421">
    <property type="entry name" value="MTBP_N"/>
</dbReference>
<feature type="compositionally biased region" description="Polar residues" evidence="1">
    <location>
        <begin position="733"/>
        <end position="793"/>
    </location>
</feature>
<feature type="region of interest" description="Disordered" evidence="1">
    <location>
        <begin position="685"/>
        <end position="807"/>
    </location>
</feature>
<proteinExistence type="predicted"/>
<dbReference type="CTD" id="27085"/>
<dbReference type="InterPro" id="IPR039061">
    <property type="entry name" value="MTBP"/>
</dbReference>
<dbReference type="InParanoid" id="A0A6P7ZD76"/>
<gene>
    <name evidence="6" type="primary">MTBP</name>
</gene>
<feature type="domain" description="DM2" evidence="3">
    <location>
        <begin position="277"/>
        <end position="610"/>
    </location>
</feature>
<feature type="compositionally biased region" description="Basic and acidic residues" evidence="1">
    <location>
        <begin position="794"/>
        <end position="807"/>
    </location>
</feature>
<sequence>MDHFVLFVSWQRRAGVSDGGEEPLLGGLEAANNIYNSIKENCRSSSAANPFPACSLAGIPGVRKWFFAVQAIYGDFQFSSSNWEEINLNIENEDGEDNVQTAIEECLGAIQSFEDDDSSRDSISLADLFAESADCLHQLSDKLPAPGRAMVDVILLTPDQDAPRLKDCLPAIGAFKHMREWHLAKITVAAKDIKGWQKIAEYLSARIVTAADLERVIDWEELWRGKIQICEKKFGSDVIFPDFCLRDSSCKRIDALNGKIHSITKKTIQIKKNILPEVFHYYSSALDFVQMVMFSDIPPYFISDLEFELDLTRNSVGGKSKLLLDQLSSLHGEVGALFILSCNVSSILIPPSSQLNTKKWKEYMARKPKVIGVPYIEMKGEMCTYYFFIQSNGSGACKAKLIHSANQISGAAALAVVNGRPRERTEETETGNCIDDLICCLPHFNGDQLMQREKRLIHAQTSVLKECLRRLEVTKTSPTISASDLKTLLTLTREHVFSFYDKNLPKSVLRTSDKRNTVALLAESNIIGSNPKGWPEKCVLQNLENFEKTKQKLRTPMLIGSSEQLLGRKDSQRESMMLLDAKELLKYFTSQGLPVGELQPLQIQRGENAFLLTPKLTVQKVKKLSFEKAAMCCYHGLEYCLDNQKALERDIGLAELQSRLIRYETQTTCSRECCPIPSVLSPLPSPAVLSEPGSVPDGESLSEVRTETSRLKRRSKDMDNLYSSKRLAKSESTDSLLSQASGSSGHYHSVTTTRQALEPSKSTFSGSLQQSRSQASQVMATAGQTSQKNIQDPKTSKEIKESRSQKHTRMLREVVAKTLQNHGIGGDHKCFEACSQRLFDISKYYLKDLKTSRGLLEEMKKTANNNAKQVIQWELERRNK</sequence>
<dbReference type="Pfam" id="PF14920">
    <property type="entry name" value="MTBP_C"/>
    <property type="match status" value="1"/>
</dbReference>
<dbReference type="PANTHER" id="PTHR14382">
    <property type="entry name" value="MDM2-BINDING PROTEIN"/>
    <property type="match status" value="1"/>
</dbReference>
<evidence type="ECO:0000313" key="6">
    <source>
        <dbReference type="RefSeq" id="XP_030074446.1"/>
    </source>
</evidence>
<dbReference type="InterPro" id="IPR029420">
    <property type="entry name" value="MTBP_central"/>
</dbReference>
<dbReference type="Pfam" id="PF14919">
    <property type="entry name" value="MTBP_mid"/>
    <property type="match status" value="1"/>
</dbReference>
<dbReference type="GO" id="GO:0034501">
    <property type="term" value="P:protein localization to kinetochore"/>
    <property type="evidence" value="ECO:0007669"/>
    <property type="project" value="TreeGrafter"/>
</dbReference>
<feature type="domain" description="DM2" evidence="2">
    <location>
        <begin position="1"/>
        <end position="252"/>
    </location>
</feature>